<name>A0A1G2Q8I7_9BACT</name>
<dbReference type="InterPro" id="IPR036583">
    <property type="entry name" value="23S_rRNA_IVS_sf"/>
</dbReference>
<evidence type="ECO:0000313" key="2">
    <source>
        <dbReference type="EMBL" id="OHA56835.1"/>
    </source>
</evidence>
<evidence type="ECO:0000259" key="1">
    <source>
        <dbReference type="Pfam" id="PF22296"/>
    </source>
</evidence>
<accession>A0A1G2Q8I7</accession>
<evidence type="ECO:0000313" key="3">
    <source>
        <dbReference type="Proteomes" id="UP000176494"/>
    </source>
</evidence>
<protein>
    <recommendedName>
        <fullName evidence="1">bAvd-like domain-containing protein</fullName>
    </recommendedName>
</protein>
<dbReference type="STRING" id="1802435.A2114_02030"/>
<dbReference type="CDD" id="cd16376">
    <property type="entry name" value="Avd_like"/>
    <property type="match status" value="1"/>
</dbReference>
<dbReference type="InterPro" id="IPR055360">
    <property type="entry name" value="bAvd"/>
</dbReference>
<dbReference type="Gene3D" id="1.20.1440.60">
    <property type="entry name" value="23S rRNA-intervening sequence"/>
    <property type="match status" value="1"/>
</dbReference>
<comment type="caution">
    <text evidence="2">The sequence shown here is derived from an EMBL/GenBank/DDBJ whole genome shotgun (WGS) entry which is preliminary data.</text>
</comment>
<gene>
    <name evidence="2" type="ORF">A2114_02030</name>
</gene>
<dbReference type="Proteomes" id="UP000176494">
    <property type="component" value="Unassembled WGS sequence"/>
</dbReference>
<reference evidence="2 3" key="1">
    <citation type="journal article" date="2016" name="Nat. Commun.">
        <title>Thousands of microbial genomes shed light on interconnected biogeochemical processes in an aquifer system.</title>
        <authorList>
            <person name="Anantharaman K."/>
            <person name="Brown C.T."/>
            <person name="Hug L.A."/>
            <person name="Sharon I."/>
            <person name="Castelle C.J."/>
            <person name="Probst A.J."/>
            <person name="Thomas B.C."/>
            <person name="Singh A."/>
            <person name="Wilkins M.J."/>
            <person name="Karaoz U."/>
            <person name="Brodie E.L."/>
            <person name="Williams K.H."/>
            <person name="Hubbard S.S."/>
            <person name="Banfield J.F."/>
        </authorList>
    </citation>
    <scope>NUCLEOTIDE SEQUENCE [LARGE SCALE GENOMIC DNA]</scope>
</reference>
<proteinExistence type="predicted"/>
<feature type="domain" description="bAvd-like" evidence="1">
    <location>
        <begin position="6"/>
        <end position="65"/>
    </location>
</feature>
<dbReference type="EMBL" id="MHTG01000029">
    <property type="protein sequence ID" value="OHA56835.1"/>
    <property type="molecule type" value="Genomic_DNA"/>
</dbReference>
<dbReference type="AlphaFoldDB" id="A0A1G2Q8I7"/>
<organism evidence="2 3">
    <name type="scientific">Candidatus Vogelbacteria bacterium GWA1_51_14</name>
    <dbReference type="NCBI Taxonomy" id="1802435"/>
    <lineage>
        <taxon>Bacteria</taxon>
        <taxon>Candidatus Vogeliibacteriota</taxon>
    </lineage>
</organism>
<dbReference type="Pfam" id="PF22296">
    <property type="entry name" value="bAvd"/>
    <property type="match status" value="1"/>
</dbReference>
<sequence length="74" mass="8334">MILAENKTGSSKLLIIQKADVNAKILKYLLRLAYEIKALPESKYISSEMKLVEIGKMLGGWIKSIKLKRPVTES</sequence>